<dbReference type="PATRIC" id="fig|1123384.7.peg.743"/>
<evidence type="ECO:0000313" key="4">
    <source>
        <dbReference type="Proteomes" id="UP000077469"/>
    </source>
</evidence>
<dbReference type="KEGG" id="phy:AJ81_03805"/>
<dbReference type="OrthoDB" id="9778037at2"/>
<dbReference type="EMBL" id="CP007141">
    <property type="protein sequence ID" value="AJC73482.1"/>
    <property type="molecule type" value="Genomic_DNA"/>
</dbReference>
<sequence>MKLKLRSISWNVQPLIVLSVASIVWLILNMSVFSVLFALLCGFLWSHFLETKRDISRLQIERKISTERAFTNQDVSFHHSVASSKRLKVTLLGQIEVGSSLTYNLFERDVFVGPEPVRIDVKTSFPTRGRKVLKNLVCYYEHPLGLFKIWAQFNAPQEVLVLPRLMPLEFFPARLREPLPGRISDFKLFEDPLRIKGLREYSNDPIKKVHWKASAKFGKLLVKEYESTAISKVFMFVDLNMAKEIFARNVWAQIRTSYEEEAVRAATAILYWLSQGNDTINMTVVGKQVLEMDWASRDGWVRAVEMLALAEGAEDGPQLSEVLFSQVPKLTFTSTVVVLSMYLTDSILPVLLETRARCSRVMIFLLPYGYRDPKYRAGRTYEMYPLDMVKLREKAKLLEQEQIIVRIIKPNQTLQEVFYEIDEVR</sequence>
<name>A0A0X1KQE6_9THEM</name>
<dbReference type="PaxDb" id="1123384-AJ81_03805"/>
<keyword evidence="4" id="KW-1185">Reference proteome</keyword>
<feature type="transmembrane region" description="Helical" evidence="1">
    <location>
        <begin position="12"/>
        <end position="45"/>
    </location>
</feature>
<organism evidence="3 4">
    <name type="scientific">Pseudothermotoga hypogea DSM 11164 = NBRC 106472</name>
    <dbReference type="NCBI Taxonomy" id="1123384"/>
    <lineage>
        <taxon>Bacteria</taxon>
        <taxon>Thermotogati</taxon>
        <taxon>Thermotogota</taxon>
        <taxon>Thermotogae</taxon>
        <taxon>Thermotogales</taxon>
        <taxon>Thermotogaceae</taxon>
        <taxon>Pseudothermotoga</taxon>
    </lineage>
</organism>
<dbReference type="Pfam" id="PF01882">
    <property type="entry name" value="DUF58"/>
    <property type="match status" value="1"/>
</dbReference>
<dbReference type="AlphaFoldDB" id="A0A0X1KQE6"/>
<keyword evidence="1" id="KW-0472">Membrane</keyword>
<dbReference type="STRING" id="1123384.AJ81_03805"/>
<protein>
    <recommendedName>
        <fullName evidence="2">DUF58 domain-containing protein</fullName>
    </recommendedName>
</protein>
<dbReference type="PANTHER" id="PTHR34351:SF1">
    <property type="entry name" value="SLR1927 PROTEIN"/>
    <property type="match status" value="1"/>
</dbReference>
<dbReference type="PANTHER" id="PTHR34351">
    <property type="entry name" value="SLR1927 PROTEIN-RELATED"/>
    <property type="match status" value="1"/>
</dbReference>
<reference evidence="3 4" key="1">
    <citation type="submission" date="2014-01" db="EMBL/GenBank/DDBJ databases">
        <title>Genome sequencing of Thermotog hypogea.</title>
        <authorList>
            <person name="Zhang X."/>
            <person name="Alvare G."/>
            <person name="Fristensky B."/>
            <person name="Chen L."/>
            <person name="Suen T."/>
            <person name="Chen Q."/>
            <person name="Ma K."/>
        </authorList>
    </citation>
    <scope>NUCLEOTIDE SEQUENCE [LARGE SCALE GENOMIC DNA]</scope>
    <source>
        <strain evidence="3 4">DSM 11164</strain>
    </source>
</reference>
<dbReference type="RefSeq" id="WP_031505261.1">
    <property type="nucleotide sequence ID" value="NC_022795.1"/>
</dbReference>
<keyword evidence="1" id="KW-1133">Transmembrane helix</keyword>
<accession>A0A0X1KQE6</accession>
<evidence type="ECO:0000259" key="2">
    <source>
        <dbReference type="Pfam" id="PF01882"/>
    </source>
</evidence>
<feature type="domain" description="DUF58" evidence="2">
    <location>
        <begin position="199"/>
        <end position="348"/>
    </location>
</feature>
<keyword evidence="1" id="KW-0812">Transmembrane</keyword>
<evidence type="ECO:0000256" key="1">
    <source>
        <dbReference type="SAM" id="Phobius"/>
    </source>
</evidence>
<gene>
    <name evidence="3" type="ORF">AJ81_03805</name>
</gene>
<dbReference type="Proteomes" id="UP000077469">
    <property type="component" value="Chromosome"/>
</dbReference>
<dbReference type="InterPro" id="IPR002881">
    <property type="entry name" value="DUF58"/>
</dbReference>
<evidence type="ECO:0000313" key="3">
    <source>
        <dbReference type="EMBL" id="AJC73482.1"/>
    </source>
</evidence>
<proteinExistence type="predicted"/>